<dbReference type="Proteomes" id="UP000731465">
    <property type="component" value="Unassembled WGS sequence"/>
</dbReference>
<accession>A0ABS7DHA9</accession>
<evidence type="ECO:0000313" key="2">
    <source>
        <dbReference type="Proteomes" id="UP000731465"/>
    </source>
</evidence>
<evidence type="ECO:0000313" key="1">
    <source>
        <dbReference type="EMBL" id="MBW7570260.1"/>
    </source>
</evidence>
<sequence length="128" mass="14905">MESPLNAYRAFVLSEIYKLGDDFAHVMVSLKNSLTSKQVNALSKRSLQLIDRIENLNRILWALEIYIKSDIFNKENCQEIISIFNELRENNEISDINLRLKCRKIVELVLELVERQKQISPDEIVGLV</sequence>
<comment type="caution">
    <text evidence="1">The sequence shown here is derived from an EMBL/GenBank/DDBJ whole genome shotgun (WGS) entry which is preliminary data.</text>
</comment>
<name>A0ABS7DHA9_9GAMM</name>
<dbReference type="EMBL" id="JAGFNY010000013">
    <property type="protein sequence ID" value="MBW7570260.1"/>
    <property type="molecule type" value="Genomic_DNA"/>
</dbReference>
<keyword evidence="2" id="KW-1185">Reference proteome</keyword>
<reference evidence="1 2" key="1">
    <citation type="submission" date="2021-03" db="EMBL/GenBank/DDBJ databases">
        <title>Succinivibrio sp. nov. isolated from feces of cow.</title>
        <authorList>
            <person name="Choi J.-Y."/>
        </authorList>
    </citation>
    <scope>NUCLEOTIDE SEQUENCE [LARGE SCALE GENOMIC DNA]</scope>
    <source>
        <strain evidence="1 2">AGMB01872</strain>
    </source>
</reference>
<gene>
    <name evidence="1" type="ORF">J5V48_05055</name>
</gene>
<dbReference type="RefSeq" id="WP_219937482.1">
    <property type="nucleotide sequence ID" value="NZ_JAGFNY010000013.1"/>
</dbReference>
<proteinExistence type="predicted"/>
<protein>
    <submittedName>
        <fullName evidence="1">Uncharacterized protein</fullName>
    </submittedName>
</protein>
<organism evidence="1 2">
    <name type="scientific">Succinivibrio faecicola</name>
    <dbReference type="NCBI Taxonomy" id="2820300"/>
    <lineage>
        <taxon>Bacteria</taxon>
        <taxon>Pseudomonadati</taxon>
        <taxon>Pseudomonadota</taxon>
        <taxon>Gammaproteobacteria</taxon>
        <taxon>Aeromonadales</taxon>
        <taxon>Succinivibrionaceae</taxon>
        <taxon>Succinivibrio</taxon>
    </lineage>
</organism>